<feature type="transmembrane region" description="Helical" evidence="6">
    <location>
        <begin position="235"/>
        <end position="253"/>
    </location>
</feature>
<keyword evidence="4 6" id="KW-1133">Transmembrane helix</keyword>
<keyword evidence="3 6" id="KW-0812">Transmembrane</keyword>
<dbReference type="EMBL" id="CAWUPB010000850">
    <property type="protein sequence ID" value="CAK7325152.1"/>
    <property type="molecule type" value="Genomic_DNA"/>
</dbReference>
<evidence type="ECO:0000256" key="6">
    <source>
        <dbReference type="SAM" id="Phobius"/>
    </source>
</evidence>
<evidence type="ECO:0000256" key="2">
    <source>
        <dbReference type="ARBA" id="ARBA00007742"/>
    </source>
</evidence>
<keyword evidence="5 6" id="KW-0472">Membrane</keyword>
<keyword evidence="9" id="KW-1185">Reference proteome</keyword>
<comment type="similarity">
    <text evidence="2">Belongs to the steroid 5-alpha reductase family.</text>
</comment>
<organism evidence="8 9">
    <name type="scientific">Dovyalis caffra</name>
    <dbReference type="NCBI Taxonomy" id="77055"/>
    <lineage>
        <taxon>Eukaryota</taxon>
        <taxon>Viridiplantae</taxon>
        <taxon>Streptophyta</taxon>
        <taxon>Embryophyta</taxon>
        <taxon>Tracheophyta</taxon>
        <taxon>Spermatophyta</taxon>
        <taxon>Magnoliopsida</taxon>
        <taxon>eudicotyledons</taxon>
        <taxon>Gunneridae</taxon>
        <taxon>Pentapetalae</taxon>
        <taxon>rosids</taxon>
        <taxon>fabids</taxon>
        <taxon>Malpighiales</taxon>
        <taxon>Salicaceae</taxon>
        <taxon>Flacourtieae</taxon>
        <taxon>Dovyalis</taxon>
    </lineage>
</organism>
<gene>
    <name evidence="8" type="ORF">DCAF_LOCUS2824</name>
</gene>
<dbReference type="GO" id="GO:0016020">
    <property type="term" value="C:membrane"/>
    <property type="evidence" value="ECO:0007669"/>
    <property type="project" value="UniProtKB-SubCell"/>
</dbReference>
<protein>
    <recommendedName>
        <fullName evidence="7">3-oxo-5-alpha-steroid 4-dehydrogenase C-terminal domain-containing protein</fullName>
    </recommendedName>
</protein>
<evidence type="ECO:0000256" key="3">
    <source>
        <dbReference type="ARBA" id="ARBA00022692"/>
    </source>
</evidence>
<dbReference type="InterPro" id="IPR039357">
    <property type="entry name" value="SRD5A/TECR"/>
</dbReference>
<proteinExistence type="inferred from homology"/>
<dbReference type="PANTHER" id="PTHR10556:SF35">
    <property type="entry name" value="3-OXO-5-ALPHA-STEROID 4-DEHYDROGENASE FAMILY PROTEIN"/>
    <property type="match status" value="1"/>
</dbReference>
<accession>A0AAV1QTR2</accession>
<evidence type="ECO:0000313" key="9">
    <source>
        <dbReference type="Proteomes" id="UP001314170"/>
    </source>
</evidence>
<feature type="transmembrane region" description="Helical" evidence="6">
    <location>
        <begin position="345"/>
        <end position="364"/>
    </location>
</feature>
<dbReference type="PROSITE" id="PS50244">
    <property type="entry name" value="S5A_REDUCTASE"/>
    <property type="match status" value="2"/>
</dbReference>
<dbReference type="GO" id="GO:0006629">
    <property type="term" value="P:lipid metabolic process"/>
    <property type="evidence" value="ECO:0007669"/>
    <property type="project" value="InterPro"/>
</dbReference>
<sequence>MGESSLMHELTKYLLLSFLSSHGCSKEYLDRHNLGIKLTQLARGSTSITAGLKPGARRRGAMKIEISVHDAMASLPLNADTKELIQQENSDCYFTSTVVMLYTQHLTQGLPEPEIDLRYPGIALFLTGISGIGNLYQHCLLPKLRSKSDKEYKVPNGGLFDLVICRHYLFEILGFLGISLIAQKVYAFSFTSGSILYLMGRSYGQEMLKLFKTAEKTEGGKMESMLLKLLFPSPFLVKAMSVVSSASLGYVGLSEVRGKHMKYSKFLNVDEKKPIKEKIRVSSRTGMLMAYTPPFLVGAASFGLFPNEDLRFLLVKSTLTFHFFKRILEVLYVHSYSGGMEVESLIPITLSYFTAAVFVIYAQNLAQGLPAPAIDLMYPGLLLFLIGISGNFYHHCILSKLRSTSEKGYKIPKGGLFDLVICPHYLFEILGILGIALTAQTLYAFAFFVGSTLYLMGRSYATRKWYLSQFPGFPKDVKSLIPFVF</sequence>
<name>A0AAV1QTR2_9ROSI</name>
<dbReference type="GO" id="GO:0016627">
    <property type="term" value="F:oxidoreductase activity, acting on the CH-CH group of donors"/>
    <property type="evidence" value="ECO:0007669"/>
    <property type="project" value="InterPro"/>
</dbReference>
<feature type="transmembrane region" description="Helical" evidence="6">
    <location>
        <begin position="376"/>
        <end position="394"/>
    </location>
</feature>
<dbReference type="Pfam" id="PF02544">
    <property type="entry name" value="Steroid_dh"/>
    <property type="match status" value="2"/>
</dbReference>
<evidence type="ECO:0000259" key="7">
    <source>
        <dbReference type="Pfam" id="PF02544"/>
    </source>
</evidence>
<evidence type="ECO:0000256" key="5">
    <source>
        <dbReference type="ARBA" id="ARBA00023136"/>
    </source>
</evidence>
<feature type="transmembrane region" description="Helical" evidence="6">
    <location>
        <begin position="442"/>
        <end position="461"/>
    </location>
</feature>
<feature type="transmembrane region" description="Helical" evidence="6">
    <location>
        <begin position="415"/>
        <end position="436"/>
    </location>
</feature>
<evidence type="ECO:0000313" key="8">
    <source>
        <dbReference type="EMBL" id="CAK7325152.1"/>
    </source>
</evidence>
<dbReference type="PANTHER" id="PTHR10556">
    <property type="entry name" value="3-OXO-5-ALPHA-STEROID 4-DEHYDROGENASE"/>
    <property type="match status" value="1"/>
</dbReference>
<dbReference type="Proteomes" id="UP001314170">
    <property type="component" value="Unassembled WGS sequence"/>
</dbReference>
<feature type="domain" description="3-oxo-5-alpha-steroid 4-dehydrogenase C-terminal" evidence="7">
    <location>
        <begin position="376"/>
        <end position="485"/>
    </location>
</feature>
<dbReference type="InterPro" id="IPR001104">
    <property type="entry name" value="3-oxo-5_a-steroid_4-DH_C"/>
</dbReference>
<evidence type="ECO:0000256" key="4">
    <source>
        <dbReference type="ARBA" id="ARBA00022989"/>
    </source>
</evidence>
<reference evidence="8 9" key="1">
    <citation type="submission" date="2024-01" db="EMBL/GenBank/DDBJ databases">
        <authorList>
            <person name="Waweru B."/>
        </authorList>
    </citation>
    <scope>NUCLEOTIDE SEQUENCE [LARGE SCALE GENOMIC DNA]</scope>
</reference>
<comment type="caution">
    <text evidence="8">The sequence shown here is derived from an EMBL/GenBank/DDBJ whole genome shotgun (WGS) entry which is preliminary data.</text>
</comment>
<feature type="domain" description="3-oxo-5-alpha-steroid 4-dehydrogenase C-terminal" evidence="7">
    <location>
        <begin position="121"/>
        <end position="195"/>
    </location>
</feature>
<dbReference type="AlphaFoldDB" id="A0AAV1QTR2"/>
<comment type="subcellular location">
    <subcellularLocation>
        <location evidence="1">Membrane</location>
        <topology evidence="1">Multi-pass membrane protein</topology>
    </subcellularLocation>
</comment>
<evidence type="ECO:0000256" key="1">
    <source>
        <dbReference type="ARBA" id="ARBA00004141"/>
    </source>
</evidence>